<evidence type="ECO:0000313" key="1">
    <source>
        <dbReference type="EMBL" id="KAH7033280.1"/>
    </source>
</evidence>
<name>A0A9P9BRX8_9PEZI</name>
<accession>A0A9P9BRX8</accession>
<protein>
    <submittedName>
        <fullName evidence="1">Uncharacterized protein</fullName>
    </submittedName>
</protein>
<gene>
    <name evidence="1" type="ORF">B0I36DRAFT_107055</name>
</gene>
<comment type="caution">
    <text evidence="1">The sequence shown here is derived from an EMBL/GenBank/DDBJ whole genome shotgun (WGS) entry which is preliminary data.</text>
</comment>
<dbReference type="AlphaFoldDB" id="A0A9P9BRX8"/>
<dbReference type="RefSeq" id="XP_046014112.1">
    <property type="nucleotide sequence ID" value="XM_046147820.1"/>
</dbReference>
<dbReference type="Proteomes" id="UP000756346">
    <property type="component" value="Unassembled WGS sequence"/>
</dbReference>
<dbReference type="EMBL" id="JAGTJQ010000004">
    <property type="protein sequence ID" value="KAH7033280.1"/>
    <property type="molecule type" value="Genomic_DNA"/>
</dbReference>
<evidence type="ECO:0000313" key="2">
    <source>
        <dbReference type="Proteomes" id="UP000756346"/>
    </source>
</evidence>
<sequence length="187" mass="21447">MSAAPWDGDACCESEIVLCLASAKSKRRPRAQRALIIAPLSFGVMTPSRHWLRGQHPHDVRAIAVHYEADAYIPDNLHTWFKSVRLRSCSCCCRNRKLTNHIQWAQARYILLRVAFLLTKSQMPSLRCSNHDLTRAVHAPERIHHRPRGSQTMPCRARYGLRSANGTQLEKENWGRYRSVPFADFEG</sequence>
<keyword evidence="2" id="KW-1185">Reference proteome</keyword>
<dbReference type="GeneID" id="70177366"/>
<reference evidence="1" key="1">
    <citation type="journal article" date="2021" name="Nat. Commun.">
        <title>Genetic determinants of endophytism in the Arabidopsis root mycobiome.</title>
        <authorList>
            <person name="Mesny F."/>
            <person name="Miyauchi S."/>
            <person name="Thiergart T."/>
            <person name="Pickel B."/>
            <person name="Atanasova L."/>
            <person name="Karlsson M."/>
            <person name="Huettel B."/>
            <person name="Barry K.W."/>
            <person name="Haridas S."/>
            <person name="Chen C."/>
            <person name="Bauer D."/>
            <person name="Andreopoulos W."/>
            <person name="Pangilinan J."/>
            <person name="LaButti K."/>
            <person name="Riley R."/>
            <person name="Lipzen A."/>
            <person name="Clum A."/>
            <person name="Drula E."/>
            <person name="Henrissat B."/>
            <person name="Kohler A."/>
            <person name="Grigoriev I.V."/>
            <person name="Martin F.M."/>
            <person name="Hacquard S."/>
        </authorList>
    </citation>
    <scope>NUCLEOTIDE SEQUENCE</scope>
    <source>
        <strain evidence="1">MPI-CAGE-CH-0230</strain>
    </source>
</reference>
<proteinExistence type="predicted"/>
<organism evidence="1 2">
    <name type="scientific">Microdochium trichocladiopsis</name>
    <dbReference type="NCBI Taxonomy" id="1682393"/>
    <lineage>
        <taxon>Eukaryota</taxon>
        <taxon>Fungi</taxon>
        <taxon>Dikarya</taxon>
        <taxon>Ascomycota</taxon>
        <taxon>Pezizomycotina</taxon>
        <taxon>Sordariomycetes</taxon>
        <taxon>Xylariomycetidae</taxon>
        <taxon>Xylariales</taxon>
        <taxon>Microdochiaceae</taxon>
        <taxon>Microdochium</taxon>
    </lineage>
</organism>